<dbReference type="EMBL" id="FP929055">
    <property type="protein sequence ID" value="CBL25182.1"/>
    <property type="molecule type" value="Genomic_DNA"/>
</dbReference>
<dbReference type="AlphaFoldDB" id="D4M1S0"/>
<name>D4M1S0_9FIRM</name>
<dbReference type="KEGG" id="rto:RTO_04140"/>
<sequence>MAYSELIKNFNKIRDYMRDFYVYGFKSRDDYTKKSARSYDDEKRRIESWLGNYMKFHQTADGKNVFLSIDSRATRHNPLYKAWKTKSFTDGDITLHFIVMDILSNGQELSLGDIAYQVDEYLAAFEHARVFDISTIRKKLNEYVKEGLLVRRKSGKTMLYSRTEEFEMPSRDVLDFFSETAPCGVIGSFLEDKTNNIADHFVFKHHYITSAMDSEALYMILKAIHEKRNITVEMINRKKDRITETNVVPLRVMISVQSGRQYMMAYTPYFKRITAYRLDNIVTVKIGEIADRFDELRDKLSEMQQHMWGVATDSRSGNRMEHIEFTVQYDDGEQHIPKRLEREKRIGRLEYMDEHTCRFSADVYDASELIPWIRTFICRITDISISNKALEKQFKEDLQAMYEMYGLKGEE</sequence>
<evidence type="ECO:0000313" key="2">
    <source>
        <dbReference type="EMBL" id="CBL25182.1"/>
    </source>
</evidence>
<dbReference type="InterPro" id="IPR026881">
    <property type="entry name" value="WYL_dom"/>
</dbReference>
<dbReference type="PROSITE" id="PS52050">
    <property type="entry name" value="WYL"/>
    <property type="match status" value="1"/>
</dbReference>
<dbReference type="RefSeq" id="WP_015527822.1">
    <property type="nucleotide sequence ID" value="NC_021015.1"/>
</dbReference>
<feature type="domain" description="WYL" evidence="1">
    <location>
        <begin position="216"/>
        <end position="285"/>
    </location>
</feature>
<accession>D4M1S0</accession>
<dbReference type="Pfam" id="PF13280">
    <property type="entry name" value="WYL"/>
    <property type="match status" value="1"/>
</dbReference>
<organism evidence="2 3">
    <name type="scientific">[Ruminococcus] torques L2-14</name>
    <dbReference type="NCBI Taxonomy" id="657313"/>
    <lineage>
        <taxon>Bacteria</taxon>
        <taxon>Bacillati</taxon>
        <taxon>Bacillota</taxon>
        <taxon>Clostridia</taxon>
        <taxon>Lachnospirales</taxon>
        <taxon>Lachnospiraceae</taxon>
        <taxon>Mediterraneibacter</taxon>
    </lineage>
</organism>
<dbReference type="HOGENOM" id="CLU_054548_0_0_9"/>
<dbReference type="Proteomes" id="UP000008956">
    <property type="component" value="Chromosome"/>
</dbReference>
<protein>
    <recommendedName>
        <fullName evidence="1">WYL domain-containing protein</fullName>
    </recommendedName>
</protein>
<proteinExistence type="predicted"/>
<reference evidence="2 3" key="1">
    <citation type="submission" date="2010-03" db="EMBL/GenBank/DDBJ databases">
        <title>The genome sequence of Ruminococcus torques L2-14.</title>
        <authorList>
            <consortium name="metaHIT consortium -- http://www.metahit.eu/"/>
            <person name="Pajon A."/>
            <person name="Turner K."/>
            <person name="Parkhill J."/>
            <person name="Duncan S."/>
            <person name="Flint H."/>
        </authorList>
    </citation>
    <scope>NUCLEOTIDE SEQUENCE [LARGE SCALE GENOMIC DNA]</scope>
    <source>
        <strain evidence="2 3">L2-14</strain>
    </source>
</reference>
<dbReference type="PATRIC" id="fig|657313.3.peg.97"/>
<gene>
    <name evidence="2" type="ORF">RTO_04140</name>
</gene>
<evidence type="ECO:0000313" key="3">
    <source>
        <dbReference type="Proteomes" id="UP000008956"/>
    </source>
</evidence>
<evidence type="ECO:0000259" key="1">
    <source>
        <dbReference type="Pfam" id="PF13280"/>
    </source>
</evidence>
<reference evidence="2 3" key="2">
    <citation type="submission" date="2010-03" db="EMBL/GenBank/DDBJ databases">
        <authorList>
            <person name="Pajon A."/>
        </authorList>
    </citation>
    <scope>NUCLEOTIDE SEQUENCE [LARGE SCALE GENOMIC DNA]</scope>
    <source>
        <strain evidence="2 3">L2-14</strain>
    </source>
</reference>